<dbReference type="RefSeq" id="YP_009274455.1">
    <property type="nucleotide sequence ID" value="NC_030917.1"/>
</dbReference>
<protein>
    <submittedName>
        <fullName evidence="2">Tail assembly chaperone</fullName>
    </submittedName>
</protein>
<dbReference type="KEGG" id="vg:28800496"/>
<feature type="region of interest" description="Disordered" evidence="1">
    <location>
        <begin position="1"/>
        <end position="31"/>
    </location>
</feature>
<dbReference type="OrthoDB" id="16096at10239"/>
<evidence type="ECO:0000313" key="3">
    <source>
        <dbReference type="Proteomes" id="UP000204609"/>
    </source>
</evidence>
<proteinExistence type="predicted"/>
<dbReference type="GeneID" id="28800496"/>
<keyword evidence="3" id="KW-1185">Reference proteome</keyword>
<accession>A0A160DHC8</accession>
<gene>
    <name evidence="2" type="primary">39</name>
    <name evidence="2" type="ORF">PBI_ONEUP_39</name>
</gene>
<dbReference type="EMBL" id="KU998245">
    <property type="protein sequence ID" value="ANA86374.1"/>
    <property type="molecule type" value="Genomic_DNA"/>
</dbReference>
<sequence>MSEDAKVNETANELDDDDVVTADAGEETKEEKPSRFWTLFDEAMGEYVAKEPYPFDGFGVDNIIPIPAPDTADRALAIVNLCDLEGDVDVKDVQPYMKALLGDAAYEVIWPKFIGPFPVVVALKFAEELTNYFFGGQLEAIRAAAARVPGGFVGLVEIIEAYGWAIEGDLMDRGFTLHEYFRGDRPWPQLIRFLTGLPSESRYKSAIYTNEKLAEEMVKAQRLIEQIERDRMLENGVAPPEEEEGEDPRTTPTSFFGWTREADLLAQLNDNIKVLTSTLIGVNLPKGKRPPRVRPTPRPVSAVEAVKRRIERDEAKQAMKELGF</sequence>
<evidence type="ECO:0000256" key="1">
    <source>
        <dbReference type="SAM" id="MobiDB-lite"/>
    </source>
</evidence>
<reference evidence="3" key="1">
    <citation type="submission" date="2016-03" db="EMBL/GenBank/DDBJ databases">
        <authorList>
            <person name="Ploux O."/>
        </authorList>
    </citation>
    <scope>NUCLEOTIDE SEQUENCE [LARGE SCALE GENOMIC DNA]</scope>
</reference>
<evidence type="ECO:0000313" key="2">
    <source>
        <dbReference type="EMBL" id="ANA86374.1"/>
    </source>
</evidence>
<dbReference type="Proteomes" id="UP000204609">
    <property type="component" value="Segment"/>
</dbReference>
<name>A0A160DHC8_9CAUD</name>
<organism evidence="2 3">
    <name type="scientific">Gordonia phage OneUp</name>
    <dbReference type="NCBI Taxonomy" id="1838074"/>
    <lineage>
        <taxon>Viruses</taxon>
        <taxon>Duplodnaviria</taxon>
        <taxon>Heunggongvirae</taxon>
        <taxon>Uroviricota</taxon>
        <taxon>Caudoviricetes</taxon>
        <taxon>Oneupvirus</taxon>
        <taxon>Oneupvirus oneup</taxon>
    </lineage>
</organism>
<feature type="region of interest" description="Disordered" evidence="1">
    <location>
        <begin position="232"/>
        <end position="251"/>
    </location>
</feature>